<evidence type="ECO:0000313" key="4">
    <source>
        <dbReference type="Proteomes" id="UP001362999"/>
    </source>
</evidence>
<feature type="transmembrane region" description="Helical" evidence="2">
    <location>
        <begin position="261"/>
        <end position="282"/>
    </location>
</feature>
<feature type="compositionally biased region" description="Low complexity" evidence="1">
    <location>
        <begin position="216"/>
        <end position="229"/>
    </location>
</feature>
<evidence type="ECO:0000256" key="1">
    <source>
        <dbReference type="SAM" id="MobiDB-lite"/>
    </source>
</evidence>
<comment type="caution">
    <text evidence="3">The sequence shown here is derived from an EMBL/GenBank/DDBJ whole genome shotgun (WGS) entry which is preliminary data.</text>
</comment>
<dbReference type="Gene3D" id="2.60.120.260">
    <property type="entry name" value="Galactose-binding domain-like"/>
    <property type="match status" value="1"/>
</dbReference>
<name>A0AAW0DMI7_9AGAR</name>
<proteinExistence type="predicted"/>
<evidence type="ECO:0000256" key="2">
    <source>
        <dbReference type="SAM" id="Phobius"/>
    </source>
</evidence>
<evidence type="ECO:0000313" key="3">
    <source>
        <dbReference type="EMBL" id="KAK7052248.1"/>
    </source>
</evidence>
<reference evidence="3 4" key="1">
    <citation type="journal article" date="2024" name="J Genomics">
        <title>Draft genome sequencing and assembly of Favolaschia claudopus CIRM-BRFM 2984 isolated from oak limbs.</title>
        <authorList>
            <person name="Navarro D."/>
            <person name="Drula E."/>
            <person name="Chaduli D."/>
            <person name="Cazenave R."/>
            <person name="Ahrendt S."/>
            <person name="Wang J."/>
            <person name="Lipzen A."/>
            <person name="Daum C."/>
            <person name="Barry K."/>
            <person name="Grigoriev I.V."/>
            <person name="Favel A."/>
            <person name="Rosso M.N."/>
            <person name="Martin F."/>
        </authorList>
    </citation>
    <scope>NUCLEOTIDE SEQUENCE [LARGE SCALE GENOMIC DNA]</scope>
    <source>
        <strain evidence="3 4">CIRM-BRFM 2984</strain>
    </source>
</reference>
<gene>
    <name evidence="3" type="ORF">R3P38DRAFT_3344158</name>
</gene>
<keyword evidence="4" id="KW-1185">Reference proteome</keyword>
<keyword evidence="2" id="KW-1133">Transmembrane helix</keyword>
<feature type="region of interest" description="Disordered" evidence="1">
    <location>
        <begin position="402"/>
        <end position="437"/>
    </location>
</feature>
<feature type="region of interest" description="Disordered" evidence="1">
    <location>
        <begin position="214"/>
        <end position="247"/>
    </location>
</feature>
<protein>
    <submittedName>
        <fullName evidence="3">Uncharacterized protein</fullName>
    </submittedName>
</protein>
<keyword evidence="2" id="KW-0812">Transmembrane</keyword>
<dbReference type="Proteomes" id="UP001362999">
    <property type="component" value="Unassembled WGS sequence"/>
</dbReference>
<sequence>MSRRMIGENVVLAPMFSPHQKPTIRPPNFLTLVLIWAAVVFEAVSGALALSVNRTIDDTLGDAVTGALPTLSGSWFGDFCKVFSLLSSDCRDFAPDDALAFNNTYHFTWSAQSALKLEFTGTAIFVYTMVINSTQHNLGPQAAFGGGGFTAELDGGTAEVGHGDLEALPAVLPAYNVLLYAKNGLENTTHNLTIRPVKSEFLFFDYAMYTFEESEPSSPSPSSTLTDPTRLPPSPSSPLDAGSPTPEVGAAVKQAKLAGPVAGGVIGGLALLVALALILYCARRRRRQREQDSPDWDNTDIAEEKKPPPWPANPIPRNLTPTAGFIYEGWAPESWSDAANTPRVSIVDRAFPSSPTRNNRDSTASVGASVLEEKNALHMARQEEAGRQVELLQRRIEELMDEARPSLPSESGSTSGSGAGVRGPRRRPPDQRTNSQLVAQIRALREEIEAIQSEVEGISELPEYMAREPAGHGAAD</sequence>
<dbReference type="EMBL" id="JAWWNJ010000007">
    <property type="protein sequence ID" value="KAK7052248.1"/>
    <property type="molecule type" value="Genomic_DNA"/>
</dbReference>
<feature type="region of interest" description="Disordered" evidence="1">
    <location>
        <begin position="288"/>
        <end position="315"/>
    </location>
</feature>
<dbReference type="AlphaFoldDB" id="A0AAW0DMI7"/>
<keyword evidence="2" id="KW-0472">Membrane</keyword>
<accession>A0AAW0DMI7</accession>
<organism evidence="3 4">
    <name type="scientific">Favolaschia claudopus</name>
    <dbReference type="NCBI Taxonomy" id="2862362"/>
    <lineage>
        <taxon>Eukaryota</taxon>
        <taxon>Fungi</taxon>
        <taxon>Dikarya</taxon>
        <taxon>Basidiomycota</taxon>
        <taxon>Agaricomycotina</taxon>
        <taxon>Agaricomycetes</taxon>
        <taxon>Agaricomycetidae</taxon>
        <taxon>Agaricales</taxon>
        <taxon>Marasmiineae</taxon>
        <taxon>Mycenaceae</taxon>
        <taxon>Favolaschia</taxon>
    </lineage>
</organism>